<feature type="region of interest" description="Disordered" evidence="1">
    <location>
        <begin position="252"/>
        <end position="282"/>
    </location>
</feature>
<feature type="domain" description="ParB/Spo0J HTH" evidence="2">
    <location>
        <begin position="143"/>
        <end position="236"/>
    </location>
</feature>
<feature type="compositionally biased region" description="Basic and acidic residues" evidence="1">
    <location>
        <begin position="269"/>
        <end position="279"/>
    </location>
</feature>
<dbReference type="PANTHER" id="PTHR33375">
    <property type="entry name" value="CHROMOSOME-PARTITIONING PROTEIN PARB-RELATED"/>
    <property type="match status" value="1"/>
</dbReference>
<dbReference type="Proteomes" id="UP000533429">
    <property type="component" value="Unassembled WGS sequence"/>
</dbReference>
<dbReference type="CDD" id="cd16387">
    <property type="entry name" value="ParB_N_Srx"/>
    <property type="match status" value="1"/>
</dbReference>
<evidence type="ECO:0000313" key="4">
    <source>
        <dbReference type="Proteomes" id="UP000533429"/>
    </source>
</evidence>
<gene>
    <name evidence="3" type="ORF">HWA77_10650</name>
</gene>
<evidence type="ECO:0000256" key="1">
    <source>
        <dbReference type="SAM" id="MobiDB-lite"/>
    </source>
</evidence>
<accession>A0A850QVK8</accession>
<reference evidence="3 4" key="1">
    <citation type="submission" date="2020-06" db="EMBL/GenBank/DDBJ databases">
        <title>Photobacterium damselae subsp. damselae comparative genomics.</title>
        <authorList>
            <person name="Osorio C.R."/>
        </authorList>
    </citation>
    <scope>NUCLEOTIDE SEQUENCE [LARGE SCALE GENOMIC DNA]</scope>
    <source>
        <strain evidence="3 4">TW250/03</strain>
    </source>
</reference>
<protein>
    <recommendedName>
        <fullName evidence="2">ParB/Spo0J HTH domain-containing protein</fullName>
    </recommendedName>
</protein>
<dbReference type="GO" id="GO:0007059">
    <property type="term" value="P:chromosome segregation"/>
    <property type="evidence" value="ECO:0007669"/>
    <property type="project" value="TreeGrafter"/>
</dbReference>
<feature type="compositionally biased region" description="Polar residues" evidence="1">
    <location>
        <begin position="252"/>
        <end position="268"/>
    </location>
</feature>
<dbReference type="PANTHER" id="PTHR33375:SF1">
    <property type="entry name" value="CHROMOSOME-PARTITIONING PROTEIN PARB-RELATED"/>
    <property type="match status" value="1"/>
</dbReference>
<dbReference type="Gene3D" id="1.10.10.2830">
    <property type="match status" value="1"/>
</dbReference>
<evidence type="ECO:0000313" key="3">
    <source>
        <dbReference type="EMBL" id="NVP00670.1"/>
    </source>
</evidence>
<dbReference type="AlphaFoldDB" id="A0A850QVK8"/>
<dbReference type="GO" id="GO:0005694">
    <property type="term" value="C:chromosome"/>
    <property type="evidence" value="ECO:0007669"/>
    <property type="project" value="TreeGrafter"/>
</dbReference>
<dbReference type="SUPFAM" id="SSF109709">
    <property type="entry name" value="KorB DNA-binding domain-like"/>
    <property type="match status" value="1"/>
</dbReference>
<dbReference type="InterPro" id="IPR050336">
    <property type="entry name" value="Chromosome_partition/occlusion"/>
</dbReference>
<dbReference type="Gene3D" id="3.90.1530.10">
    <property type="entry name" value="Conserved hypothetical protein from pyrococcus furiosus pfu- 392566-001, ParB domain"/>
    <property type="match status" value="1"/>
</dbReference>
<comment type="caution">
    <text evidence="3">The sequence shown here is derived from an EMBL/GenBank/DDBJ whole genome shotgun (WGS) entry which is preliminary data.</text>
</comment>
<dbReference type="SUPFAM" id="SSF110849">
    <property type="entry name" value="ParB/Sulfiredoxin"/>
    <property type="match status" value="1"/>
</dbReference>
<proteinExistence type="predicted"/>
<name>A0A850QVK8_PHODD</name>
<dbReference type="Pfam" id="PF17762">
    <property type="entry name" value="HTH_ParB"/>
    <property type="match status" value="1"/>
</dbReference>
<dbReference type="EMBL" id="JABXOR010000670">
    <property type="protein sequence ID" value="NVP00670.1"/>
    <property type="molecule type" value="Genomic_DNA"/>
</dbReference>
<evidence type="ECO:0000259" key="2">
    <source>
        <dbReference type="Pfam" id="PF17762"/>
    </source>
</evidence>
<dbReference type="InterPro" id="IPR036086">
    <property type="entry name" value="ParB/Sulfiredoxin_sf"/>
</dbReference>
<dbReference type="InterPro" id="IPR041468">
    <property type="entry name" value="HTH_ParB/Spo0J"/>
</dbReference>
<organism evidence="3 4">
    <name type="scientific">Photobacterium damselae subsp. damselae</name>
    <name type="common">Listonella damsela</name>
    <dbReference type="NCBI Taxonomy" id="85581"/>
    <lineage>
        <taxon>Bacteria</taxon>
        <taxon>Pseudomonadati</taxon>
        <taxon>Pseudomonadota</taxon>
        <taxon>Gammaproteobacteria</taxon>
        <taxon>Vibrionales</taxon>
        <taxon>Vibrionaceae</taxon>
        <taxon>Photobacterium</taxon>
    </lineage>
</organism>
<sequence>MTDVIKSTGKSIGSAVLLLKKEGQISSADTPDGFAIQRAETYRIDFNLLYVEDGFNVRELDEEQVNSFCHSYTNGLFVPALDVEPVTVNDEIRFKVIDGHHRYAGAKKAISKGAEIKTLPVVEFSGNDSDKLFHMITSSQGRSLSMLERAYAYQRLINQGNSNKEIASRLGVPAATISNALTLLKADKQVLNHVKLGDISASRVVNLIREHATIDDAAKIMNAEINLKLANQNIANTEASNDEDQITIPGVSSEQQTTGVSAEAQQNDTETKPKGEKPQRSKQLKLKKLNPKLTGIITEEFSELVSTIQEALVSDSNSDLDEIAVNISRKKVFDLITLASEIDEVNKYNANIQQQIEELNSQQS</sequence>